<dbReference type="EMBL" id="BDGG01000001">
    <property type="protein sequence ID" value="GAU87105.1"/>
    <property type="molecule type" value="Genomic_DNA"/>
</dbReference>
<dbReference type="AlphaFoldDB" id="A0A1D1UFD7"/>
<protein>
    <submittedName>
        <fullName evidence="1">Uncharacterized protein</fullName>
    </submittedName>
</protein>
<keyword evidence="2" id="KW-1185">Reference proteome</keyword>
<evidence type="ECO:0000313" key="2">
    <source>
        <dbReference type="Proteomes" id="UP000186922"/>
    </source>
</evidence>
<comment type="caution">
    <text evidence="1">The sequence shown here is derived from an EMBL/GenBank/DDBJ whole genome shotgun (WGS) entry which is preliminary data.</text>
</comment>
<sequence>MLDKAKLVLLNKGGRPSIRSAEDGWKVFCKVASTMSCRKRPRSAKANVVVLLSSGADNVFSSVDDTSSKL</sequence>
<gene>
    <name evidence="1" type="primary">RvY_00003-1</name>
    <name evidence="1" type="synonym">RvY_00003.1</name>
    <name evidence="1" type="ORF">RvY_00003</name>
</gene>
<evidence type="ECO:0000313" key="1">
    <source>
        <dbReference type="EMBL" id="GAU87105.1"/>
    </source>
</evidence>
<proteinExistence type="predicted"/>
<organism evidence="1 2">
    <name type="scientific">Ramazzottius varieornatus</name>
    <name type="common">Water bear</name>
    <name type="synonym">Tardigrade</name>
    <dbReference type="NCBI Taxonomy" id="947166"/>
    <lineage>
        <taxon>Eukaryota</taxon>
        <taxon>Metazoa</taxon>
        <taxon>Ecdysozoa</taxon>
        <taxon>Tardigrada</taxon>
        <taxon>Eutardigrada</taxon>
        <taxon>Parachela</taxon>
        <taxon>Hypsibioidea</taxon>
        <taxon>Ramazzottiidae</taxon>
        <taxon>Ramazzottius</taxon>
    </lineage>
</organism>
<dbReference type="Proteomes" id="UP000186922">
    <property type="component" value="Unassembled WGS sequence"/>
</dbReference>
<name>A0A1D1UFD7_RAMVA</name>
<accession>A0A1D1UFD7</accession>
<reference evidence="1 2" key="1">
    <citation type="journal article" date="2016" name="Nat. Commun.">
        <title>Extremotolerant tardigrade genome and improved radiotolerance of human cultured cells by tardigrade-unique protein.</title>
        <authorList>
            <person name="Hashimoto T."/>
            <person name="Horikawa D.D."/>
            <person name="Saito Y."/>
            <person name="Kuwahara H."/>
            <person name="Kozuka-Hata H."/>
            <person name="Shin-I T."/>
            <person name="Minakuchi Y."/>
            <person name="Ohishi K."/>
            <person name="Motoyama A."/>
            <person name="Aizu T."/>
            <person name="Enomoto A."/>
            <person name="Kondo K."/>
            <person name="Tanaka S."/>
            <person name="Hara Y."/>
            <person name="Koshikawa S."/>
            <person name="Sagara H."/>
            <person name="Miura T."/>
            <person name="Yokobori S."/>
            <person name="Miyagawa K."/>
            <person name="Suzuki Y."/>
            <person name="Kubo T."/>
            <person name="Oyama M."/>
            <person name="Kohara Y."/>
            <person name="Fujiyama A."/>
            <person name="Arakawa K."/>
            <person name="Katayama T."/>
            <person name="Toyoda A."/>
            <person name="Kunieda T."/>
        </authorList>
    </citation>
    <scope>NUCLEOTIDE SEQUENCE [LARGE SCALE GENOMIC DNA]</scope>
    <source>
        <strain evidence="1 2">YOKOZUNA-1</strain>
    </source>
</reference>